<comment type="caution">
    <text evidence="1">The sequence shown here is derived from an EMBL/GenBank/DDBJ whole genome shotgun (WGS) entry which is preliminary data.</text>
</comment>
<gene>
    <name evidence="1" type="ORF">HZZ05_08610</name>
</gene>
<dbReference type="Gene3D" id="3.40.50.150">
    <property type="entry name" value="Vaccinia Virus protein VP39"/>
    <property type="match status" value="1"/>
</dbReference>
<sequence length="259" mass="27214">MSQPHDFYTSNADIYGALARAFTPSINAALGEILAAARAGDEPALDLGAGIGTALPALATGRRRLYAVEPSAAMRAGLMAAIAANDELAERTTVLAGTLDQVARLLPRRLGAITALNVIGHLDDEALAGFWELVGERLMPGAPVIIALQGPLDGAALPWTDFGTTRIGDLAYRTEGRAEAAQDGVVTWTMRWTITAAAHPDEDSDDGAGGGGEVLQTREATTSWRIRTPEELAAQAATAGCRPGPARPDLLLYSYIRNR</sequence>
<organism evidence="1 2">
    <name type="scientific">Actinomyces bowdenii</name>
    <dbReference type="NCBI Taxonomy" id="131109"/>
    <lineage>
        <taxon>Bacteria</taxon>
        <taxon>Bacillati</taxon>
        <taxon>Actinomycetota</taxon>
        <taxon>Actinomycetes</taxon>
        <taxon>Actinomycetales</taxon>
        <taxon>Actinomycetaceae</taxon>
        <taxon>Actinomyces</taxon>
    </lineage>
</organism>
<evidence type="ECO:0000313" key="2">
    <source>
        <dbReference type="Proteomes" id="UP000572528"/>
    </source>
</evidence>
<proteinExistence type="predicted"/>
<accession>A0A853EJP0</accession>
<dbReference type="InterPro" id="IPR029063">
    <property type="entry name" value="SAM-dependent_MTases_sf"/>
</dbReference>
<dbReference type="Proteomes" id="UP000572528">
    <property type="component" value="Unassembled WGS sequence"/>
</dbReference>
<dbReference type="EMBL" id="JACBXV010000116">
    <property type="protein sequence ID" value="NYS69573.1"/>
    <property type="molecule type" value="Genomic_DNA"/>
</dbReference>
<dbReference type="AlphaFoldDB" id="A0A853EJP0"/>
<keyword evidence="1" id="KW-0808">Transferase</keyword>
<dbReference type="GO" id="GO:0032259">
    <property type="term" value="P:methylation"/>
    <property type="evidence" value="ECO:0007669"/>
    <property type="project" value="UniProtKB-KW"/>
</dbReference>
<protein>
    <submittedName>
        <fullName evidence="1">Class I SAM-dependent methyltransferase</fullName>
    </submittedName>
</protein>
<dbReference type="RefSeq" id="WP_179900847.1">
    <property type="nucleotide sequence ID" value="NZ_JACBXV010000116.1"/>
</dbReference>
<dbReference type="SUPFAM" id="SSF53335">
    <property type="entry name" value="S-adenosyl-L-methionine-dependent methyltransferases"/>
    <property type="match status" value="1"/>
</dbReference>
<name>A0A853EJP0_9ACTO</name>
<evidence type="ECO:0000313" key="1">
    <source>
        <dbReference type="EMBL" id="NYS69573.1"/>
    </source>
</evidence>
<keyword evidence="1" id="KW-0489">Methyltransferase</keyword>
<dbReference type="GO" id="GO:0008168">
    <property type="term" value="F:methyltransferase activity"/>
    <property type="evidence" value="ECO:0007669"/>
    <property type="project" value="UniProtKB-KW"/>
</dbReference>
<reference evidence="1 2" key="1">
    <citation type="submission" date="2020-07" db="EMBL/GenBank/DDBJ databases">
        <title>MOT database genomes.</title>
        <authorList>
            <person name="Joseph S."/>
            <person name="Aduse-Opoku J."/>
            <person name="Hashim A."/>
            <person name="Wade W."/>
            <person name="Curtis M."/>
        </authorList>
    </citation>
    <scope>NUCLEOTIDE SEQUENCE [LARGE SCALE GENOMIC DNA]</scope>
    <source>
        <strain evidence="1 2">WMus004</strain>
    </source>
</reference>